<dbReference type="RefSeq" id="WP_170143885.1">
    <property type="nucleotide sequence ID" value="NZ_AP018786.1"/>
</dbReference>
<accession>A0A2Z6IAS1</accession>
<evidence type="ECO:0000256" key="5">
    <source>
        <dbReference type="ARBA" id="ARBA00022679"/>
    </source>
</evidence>
<evidence type="ECO:0000256" key="9">
    <source>
        <dbReference type="HAMAP-Rule" id="MF_00772"/>
    </source>
</evidence>
<dbReference type="NCBIfam" id="TIGR00589">
    <property type="entry name" value="ogt"/>
    <property type="match status" value="1"/>
</dbReference>
<dbReference type="GO" id="GO:0005737">
    <property type="term" value="C:cytoplasm"/>
    <property type="evidence" value="ECO:0007669"/>
    <property type="project" value="UniProtKB-SubCell"/>
</dbReference>
<dbReference type="Proteomes" id="UP000271003">
    <property type="component" value="Chromosome"/>
</dbReference>
<dbReference type="InterPro" id="IPR023546">
    <property type="entry name" value="MGMT"/>
</dbReference>
<name>A0A2Z6IAS1_9BURK</name>
<dbReference type="PANTHER" id="PTHR10815:SF5">
    <property type="entry name" value="METHYLATED-DNA--PROTEIN-CYSTEINE METHYLTRANSFERASE"/>
    <property type="match status" value="1"/>
</dbReference>
<sequence length="167" mass="18277">MTVIRYAYFTHRTGPRGTWEAAVRRTGDDEALVGLGLLPPGVDPMNEDSPSPLTEKLFKELAEYLDGHRTEFDIPLAPEGTEFRRAVWDVLRRIPYGETRSYKEVALALGDPNAARAVGGACNRNPILVLVPCHRVIGASGDLTGFALGLDVKTSLLELEAAHRPEP</sequence>
<dbReference type="FunFam" id="1.10.10.10:FF:000214">
    <property type="entry name" value="Methylated-DNA--protein-cysteine methyltransferase"/>
    <property type="match status" value="1"/>
</dbReference>
<evidence type="ECO:0000256" key="2">
    <source>
        <dbReference type="ARBA" id="ARBA00008711"/>
    </source>
</evidence>
<comment type="miscellaneous">
    <text evidence="9">This enzyme catalyzes only one turnover and therefore is not strictly catalytic. According to one definition, an enzyme is a biocatalyst that acts repeatedly and over many reaction cycles.</text>
</comment>
<gene>
    <name evidence="11" type="ORF">SUTMEG_15160</name>
</gene>
<dbReference type="CDD" id="cd06445">
    <property type="entry name" value="ATase"/>
    <property type="match status" value="1"/>
</dbReference>
<dbReference type="EMBL" id="AP018786">
    <property type="protein sequence ID" value="BBF23625.1"/>
    <property type="molecule type" value="Genomic_DNA"/>
</dbReference>
<evidence type="ECO:0000259" key="10">
    <source>
        <dbReference type="Pfam" id="PF01035"/>
    </source>
</evidence>
<dbReference type="KEGG" id="sutt:SUTMEG_15160"/>
<evidence type="ECO:0000256" key="4">
    <source>
        <dbReference type="ARBA" id="ARBA00022603"/>
    </source>
</evidence>
<evidence type="ECO:0000256" key="1">
    <source>
        <dbReference type="ARBA" id="ARBA00001286"/>
    </source>
</evidence>
<dbReference type="HAMAP" id="MF_00772">
    <property type="entry name" value="OGT"/>
    <property type="match status" value="1"/>
</dbReference>
<dbReference type="InterPro" id="IPR001497">
    <property type="entry name" value="MethylDNA_cys_MeTrfase_AS"/>
</dbReference>
<dbReference type="EC" id="2.1.1.63" evidence="9"/>
<protein>
    <recommendedName>
        <fullName evidence="9">Methylated-DNA--protein-cysteine methyltransferase</fullName>
        <ecNumber evidence="9">2.1.1.63</ecNumber>
    </recommendedName>
    <alternativeName>
        <fullName evidence="9">6-O-methylguanine-DNA methyltransferase</fullName>
        <shortName evidence="9">MGMT</shortName>
    </alternativeName>
    <alternativeName>
        <fullName evidence="9">O-6-methylguanine-DNA-alkyltransferase</fullName>
    </alternativeName>
</protein>
<dbReference type="SUPFAM" id="SSF46767">
    <property type="entry name" value="Methylated DNA-protein cysteine methyltransferase, C-terminal domain"/>
    <property type="match status" value="1"/>
</dbReference>
<evidence type="ECO:0000313" key="11">
    <source>
        <dbReference type="EMBL" id="BBF23625.1"/>
    </source>
</evidence>
<evidence type="ECO:0000256" key="3">
    <source>
        <dbReference type="ARBA" id="ARBA00022490"/>
    </source>
</evidence>
<dbReference type="GO" id="GO:0006307">
    <property type="term" value="P:DNA alkylation repair"/>
    <property type="evidence" value="ECO:0007669"/>
    <property type="project" value="UniProtKB-UniRule"/>
</dbReference>
<dbReference type="InterPro" id="IPR036631">
    <property type="entry name" value="MGMT_N_sf"/>
</dbReference>
<keyword evidence="7 9" id="KW-0234">DNA repair</keyword>
<reference evidence="11 12" key="1">
    <citation type="journal article" date="2018" name="Int. J. Syst. Evol. Microbiol.">
        <title>Mesosutterella multiformis gen. nov., sp. nov., a member of the family Sutterellaceae and Sutterella megalosphaeroides sp. nov., isolated from human faeces.</title>
        <authorList>
            <person name="Sakamoto M."/>
            <person name="Ikeyama N."/>
            <person name="Kunihiro T."/>
            <person name="Iino T."/>
            <person name="Yuki M."/>
            <person name="Ohkuma M."/>
        </authorList>
    </citation>
    <scope>NUCLEOTIDE SEQUENCE [LARGE SCALE GENOMIC DNA]</scope>
    <source>
        <strain evidence="11 12">6FBBBH3</strain>
    </source>
</reference>
<keyword evidence="6 9" id="KW-0227">DNA damage</keyword>
<comment type="function">
    <text evidence="9">Involved in the cellular defense against the biological effects of O6-methylguanine (O6-MeG) and O4-methylthymine (O4-MeT) in DNA. Repairs the methylated nucleobase in DNA by stoichiometrically transferring the methyl group to a cysteine residue in the enzyme. This is a suicide reaction: the enzyme is irreversibly inactivated.</text>
</comment>
<feature type="active site" description="Nucleophile; methyl group acceptor" evidence="9">
    <location>
        <position position="133"/>
    </location>
</feature>
<dbReference type="PANTHER" id="PTHR10815">
    <property type="entry name" value="METHYLATED-DNA--PROTEIN-CYSTEINE METHYLTRANSFERASE"/>
    <property type="match status" value="1"/>
</dbReference>
<keyword evidence="12" id="KW-1185">Reference proteome</keyword>
<dbReference type="InterPro" id="IPR036217">
    <property type="entry name" value="MethylDNA_cys_MeTrfase_DNAb"/>
</dbReference>
<dbReference type="InterPro" id="IPR036388">
    <property type="entry name" value="WH-like_DNA-bd_sf"/>
</dbReference>
<dbReference type="SUPFAM" id="SSF53155">
    <property type="entry name" value="Methylated DNA-protein cysteine methyltransferase domain"/>
    <property type="match status" value="1"/>
</dbReference>
<proteinExistence type="inferred from homology"/>
<comment type="similarity">
    <text evidence="2 9">Belongs to the MGMT family.</text>
</comment>
<evidence type="ECO:0000256" key="7">
    <source>
        <dbReference type="ARBA" id="ARBA00023204"/>
    </source>
</evidence>
<keyword evidence="5 9" id="KW-0808">Transferase</keyword>
<evidence type="ECO:0000256" key="8">
    <source>
        <dbReference type="ARBA" id="ARBA00049348"/>
    </source>
</evidence>
<dbReference type="PROSITE" id="PS00374">
    <property type="entry name" value="MGMT"/>
    <property type="match status" value="1"/>
</dbReference>
<feature type="domain" description="Methylated-DNA-[protein]-cysteine S-methyltransferase DNA binding" evidence="10">
    <location>
        <begin position="82"/>
        <end position="161"/>
    </location>
</feature>
<dbReference type="InterPro" id="IPR014048">
    <property type="entry name" value="MethylDNA_cys_MeTrfase_DNA-bd"/>
</dbReference>
<dbReference type="AlphaFoldDB" id="A0A2Z6IAS1"/>
<keyword evidence="3 9" id="KW-0963">Cytoplasm</keyword>
<evidence type="ECO:0000313" key="12">
    <source>
        <dbReference type="Proteomes" id="UP000271003"/>
    </source>
</evidence>
<comment type="catalytic activity">
    <reaction evidence="8 9">
        <text>a 6-O-methyl-2'-deoxyguanosine in DNA + L-cysteinyl-[protein] = S-methyl-L-cysteinyl-[protein] + a 2'-deoxyguanosine in DNA</text>
        <dbReference type="Rhea" id="RHEA:24000"/>
        <dbReference type="Rhea" id="RHEA-COMP:10131"/>
        <dbReference type="Rhea" id="RHEA-COMP:10132"/>
        <dbReference type="Rhea" id="RHEA-COMP:11367"/>
        <dbReference type="Rhea" id="RHEA-COMP:11368"/>
        <dbReference type="ChEBI" id="CHEBI:29950"/>
        <dbReference type="ChEBI" id="CHEBI:82612"/>
        <dbReference type="ChEBI" id="CHEBI:85445"/>
        <dbReference type="ChEBI" id="CHEBI:85448"/>
        <dbReference type="EC" id="2.1.1.63"/>
    </reaction>
</comment>
<keyword evidence="4 9" id="KW-0489">Methyltransferase</keyword>
<comment type="catalytic activity">
    <reaction evidence="1 9">
        <text>a 4-O-methyl-thymidine in DNA + L-cysteinyl-[protein] = a thymidine in DNA + S-methyl-L-cysteinyl-[protein]</text>
        <dbReference type="Rhea" id="RHEA:53428"/>
        <dbReference type="Rhea" id="RHEA-COMP:10131"/>
        <dbReference type="Rhea" id="RHEA-COMP:10132"/>
        <dbReference type="Rhea" id="RHEA-COMP:13555"/>
        <dbReference type="Rhea" id="RHEA-COMP:13556"/>
        <dbReference type="ChEBI" id="CHEBI:29950"/>
        <dbReference type="ChEBI" id="CHEBI:82612"/>
        <dbReference type="ChEBI" id="CHEBI:137386"/>
        <dbReference type="ChEBI" id="CHEBI:137387"/>
        <dbReference type="EC" id="2.1.1.63"/>
    </reaction>
</comment>
<dbReference type="Pfam" id="PF01035">
    <property type="entry name" value="DNA_binding_1"/>
    <property type="match status" value="1"/>
</dbReference>
<comment type="subcellular location">
    <subcellularLocation>
        <location evidence="9">Cytoplasm</location>
    </subcellularLocation>
</comment>
<dbReference type="Gene3D" id="1.10.10.10">
    <property type="entry name" value="Winged helix-like DNA-binding domain superfamily/Winged helix DNA-binding domain"/>
    <property type="match status" value="1"/>
</dbReference>
<dbReference type="GO" id="GO:0003908">
    <property type="term" value="F:methylated-DNA-[protein]-cysteine S-methyltransferase activity"/>
    <property type="evidence" value="ECO:0007669"/>
    <property type="project" value="UniProtKB-UniRule"/>
</dbReference>
<evidence type="ECO:0000256" key="6">
    <source>
        <dbReference type="ARBA" id="ARBA00022763"/>
    </source>
</evidence>
<dbReference type="GO" id="GO:0032259">
    <property type="term" value="P:methylation"/>
    <property type="evidence" value="ECO:0007669"/>
    <property type="project" value="UniProtKB-KW"/>
</dbReference>
<organism evidence="11 12">
    <name type="scientific">Sutterella megalosphaeroides</name>
    <dbReference type="NCBI Taxonomy" id="2494234"/>
    <lineage>
        <taxon>Bacteria</taxon>
        <taxon>Pseudomonadati</taxon>
        <taxon>Pseudomonadota</taxon>
        <taxon>Betaproteobacteria</taxon>
        <taxon>Burkholderiales</taxon>
        <taxon>Sutterellaceae</taxon>
        <taxon>Sutterella</taxon>
    </lineage>
</organism>